<dbReference type="RefSeq" id="WP_187719515.1">
    <property type="nucleotide sequence ID" value="NZ_JACTAH010000003.1"/>
</dbReference>
<feature type="region of interest" description="Disordered" evidence="1">
    <location>
        <begin position="1"/>
        <end position="36"/>
    </location>
</feature>
<gene>
    <name evidence="2" type="ORF">IFO67_17475</name>
</gene>
<protein>
    <submittedName>
        <fullName evidence="2">Uncharacterized protein</fullName>
    </submittedName>
</protein>
<keyword evidence="3" id="KW-1185">Reference proteome</keyword>
<reference evidence="3" key="1">
    <citation type="submission" date="2023-07" db="EMBL/GenBank/DDBJ databases">
        <title>Thauera sp. CAU 1555 isolated from sand of Yaerae Beach.</title>
        <authorList>
            <person name="Kim W."/>
        </authorList>
    </citation>
    <scope>NUCLEOTIDE SEQUENCE [LARGE SCALE GENOMIC DNA]</scope>
    <source>
        <strain evidence="3">CAU 1555</strain>
    </source>
</reference>
<organism evidence="2 3">
    <name type="scientific">Thauera sedimentorum</name>
    <dbReference type="NCBI Taxonomy" id="2767595"/>
    <lineage>
        <taxon>Bacteria</taxon>
        <taxon>Pseudomonadati</taxon>
        <taxon>Pseudomonadota</taxon>
        <taxon>Betaproteobacteria</taxon>
        <taxon>Rhodocyclales</taxon>
        <taxon>Zoogloeaceae</taxon>
        <taxon>Thauera</taxon>
    </lineage>
</organism>
<evidence type="ECO:0000256" key="1">
    <source>
        <dbReference type="SAM" id="MobiDB-lite"/>
    </source>
</evidence>
<evidence type="ECO:0000313" key="2">
    <source>
        <dbReference type="EMBL" id="MBD8504686.1"/>
    </source>
</evidence>
<sequence>MKRTDLEKLNGLKINNRLKGTPPPQRFGAGSGGRRAAATVNPLVAKLLGQKPAEDDKSDS</sequence>
<evidence type="ECO:0000313" key="3">
    <source>
        <dbReference type="Proteomes" id="UP000603602"/>
    </source>
</evidence>
<comment type="caution">
    <text evidence="2">The sequence shown here is derived from an EMBL/GenBank/DDBJ whole genome shotgun (WGS) entry which is preliminary data.</text>
</comment>
<name>A0ABR9BET8_9RHOO</name>
<accession>A0ABR9BET8</accession>
<dbReference type="Proteomes" id="UP000603602">
    <property type="component" value="Unassembled WGS sequence"/>
</dbReference>
<proteinExistence type="predicted"/>
<dbReference type="EMBL" id="JACYTO010000003">
    <property type="protein sequence ID" value="MBD8504686.1"/>
    <property type="molecule type" value="Genomic_DNA"/>
</dbReference>
<feature type="compositionally biased region" description="Basic and acidic residues" evidence="1">
    <location>
        <begin position="1"/>
        <end position="10"/>
    </location>
</feature>